<dbReference type="InterPro" id="IPR012437">
    <property type="entry name" value="DUF1638"/>
</dbReference>
<comment type="caution">
    <text evidence="2">The sequence shown here is derived from an EMBL/GenBank/DDBJ whole genome shotgun (WGS) entry which is preliminary data.</text>
</comment>
<feature type="domain" description="DUF1638" evidence="1">
    <location>
        <begin position="35"/>
        <end position="202"/>
    </location>
</feature>
<evidence type="ECO:0000313" key="3">
    <source>
        <dbReference type="Proteomes" id="UP000239430"/>
    </source>
</evidence>
<evidence type="ECO:0000259" key="1">
    <source>
        <dbReference type="Pfam" id="PF07796"/>
    </source>
</evidence>
<accession>A0A9X7J2I7</accession>
<keyword evidence="3" id="KW-1185">Reference proteome</keyword>
<sequence>MSPENKGSFDRRIIACEVLRYELESLGVQPDEAIFLKQGLHRTPEKLRVTIQENIDQLEAGGFRGRIILGYGLCGNGIAGLKTRYCDLVFPGANDCIDLLLGSCQARQEDTLKGYAYYFSPGWVAFSENSYTEYQRCLSLYGEETARWVIGEMLKAYTRVTYIDTGQQAGEEDREFVRLFATTFNLIPDEIKGSLEWLARLLHGEGDDIIKIAPGTAIEADKLGLAGNILSQ</sequence>
<evidence type="ECO:0000313" key="2">
    <source>
        <dbReference type="EMBL" id="PRR71692.1"/>
    </source>
</evidence>
<dbReference type="Proteomes" id="UP000239430">
    <property type="component" value="Unassembled WGS sequence"/>
</dbReference>
<reference evidence="2 3" key="1">
    <citation type="submission" date="2018-03" db="EMBL/GenBank/DDBJ databases">
        <title>Genome sequence of Moorella stamsii DSM 26217.</title>
        <authorList>
            <person name="Poehlein A."/>
            <person name="Daniel R."/>
        </authorList>
    </citation>
    <scope>NUCLEOTIDE SEQUENCE [LARGE SCALE GENOMIC DNA]</scope>
    <source>
        <strain evidence="3">DSM 26217</strain>
    </source>
</reference>
<name>A0A9X7J2I7_9FIRM</name>
<dbReference type="AlphaFoldDB" id="A0A9X7J2I7"/>
<gene>
    <name evidence="2" type="ORF">MOST_22570</name>
</gene>
<dbReference type="Pfam" id="PF07796">
    <property type="entry name" value="DUF1638"/>
    <property type="match status" value="1"/>
</dbReference>
<dbReference type="EMBL" id="PVXL01000050">
    <property type="protein sequence ID" value="PRR71692.1"/>
    <property type="molecule type" value="Genomic_DNA"/>
</dbReference>
<organism evidence="2 3">
    <name type="scientific">Neomoorella stamsii</name>
    <dbReference type="NCBI Taxonomy" id="1266720"/>
    <lineage>
        <taxon>Bacteria</taxon>
        <taxon>Bacillati</taxon>
        <taxon>Bacillota</taxon>
        <taxon>Clostridia</taxon>
        <taxon>Neomoorellales</taxon>
        <taxon>Neomoorellaceae</taxon>
        <taxon>Neomoorella</taxon>
    </lineage>
</organism>
<dbReference type="RefSeq" id="WP_054936158.1">
    <property type="nucleotide sequence ID" value="NZ_PVXL01000050.1"/>
</dbReference>
<proteinExistence type="predicted"/>
<protein>
    <recommendedName>
        <fullName evidence="1">DUF1638 domain-containing protein</fullName>
    </recommendedName>
</protein>